<evidence type="ECO:0000256" key="2">
    <source>
        <dbReference type="ARBA" id="ARBA00023125"/>
    </source>
</evidence>
<dbReference type="Gene3D" id="1.10.10.60">
    <property type="entry name" value="Homeodomain-like"/>
    <property type="match status" value="1"/>
</dbReference>
<evidence type="ECO:0000313" key="6">
    <source>
        <dbReference type="EMBL" id="NYI41854.1"/>
    </source>
</evidence>
<dbReference type="InterPro" id="IPR009057">
    <property type="entry name" value="Homeodomain-like_sf"/>
</dbReference>
<dbReference type="InterPro" id="IPR023772">
    <property type="entry name" value="DNA-bd_HTH_TetR-type_CS"/>
</dbReference>
<keyword evidence="7" id="KW-1185">Reference proteome</keyword>
<dbReference type="InterPro" id="IPR001647">
    <property type="entry name" value="HTH_TetR"/>
</dbReference>
<proteinExistence type="predicted"/>
<evidence type="ECO:0000256" key="1">
    <source>
        <dbReference type="ARBA" id="ARBA00023015"/>
    </source>
</evidence>
<sequence length="222" mass="24584">MHTVETPDEAIVCPQPGLRERKREATRRRVEKAAIELALANGLEHVTVDQICEASDISARTFFNYFGSKENAMIGIGSKLPSPEAVEAFVTGMRGPILEDFLVMLARTFAERGPDVALFRARRDLFSREPQLAAMQMAKMTAERDEFTTIVKRRVATANPDLIEAAQLEEAILVVGVGMGALHVVGHQWHESSGEASLEDLVHQLLPRLRRVTESSRRPIGA</sequence>
<dbReference type="GO" id="GO:0000976">
    <property type="term" value="F:transcription cis-regulatory region binding"/>
    <property type="evidence" value="ECO:0007669"/>
    <property type="project" value="TreeGrafter"/>
</dbReference>
<protein>
    <submittedName>
        <fullName evidence="6">AcrR family transcriptional regulator</fullName>
    </submittedName>
</protein>
<evidence type="ECO:0000313" key="7">
    <source>
        <dbReference type="Proteomes" id="UP000547973"/>
    </source>
</evidence>
<reference evidence="6 7" key="1">
    <citation type="submission" date="2020-07" db="EMBL/GenBank/DDBJ databases">
        <title>Sequencing the genomes of 1000 actinobacteria strains.</title>
        <authorList>
            <person name="Klenk H.-P."/>
        </authorList>
    </citation>
    <scope>NUCLEOTIDE SEQUENCE [LARGE SCALE GENOMIC DNA]</scope>
    <source>
        <strain evidence="6 7">DSM 19970</strain>
    </source>
</reference>
<keyword evidence="1" id="KW-0805">Transcription regulation</keyword>
<dbReference type="PANTHER" id="PTHR30055">
    <property type="entry name" value="HTH-TYPE TRANSCRIPTIONAL REGULATOR RUTR"/>
    <property type="match status" value="1"/>
</dbReference>
<evidence type="ECO:0000256" key="3">
    <source>
        <dbReference type="ARBA" id="ARBA00023163"/>
    </source>
</evidence>
<name>A0A7Y9ZAM6_9MICO</name>
<feature type="DNA-binding region" description="H-T-H motif" evidence="4">
    <location>
        <begin position="47"/>
        <end position="66"/>
    </location>
</feature>
<dbReference type="PANTHER" id="PTHR30055:SF238">
    <property type="entry name" value="MYCOFACTOCIN BIOSYNTHESIS TRANSCRIPTIONAL REGULATOR MFTR-RELATED"/>
    <property type="match status" value="1"/>
</dbReference>
<evidence type="ECO:0000256" key="4">
    <source>
        <dbReference type="PROSITE-ProRule" id="PRU00335"/>
    </source>
</evidence>
<dbReference type="Pfam" id="PF00440">
    <property type="entry name" value="TetR_N"/>
    <property type="match status" value="1"/>
</dbReference>
<dbReference type="PROSITE" id="PS01081">
    <property type="entry name" value="HTH_TETR_1"/>
    <property type="match status" value="1"/>
</dbReference>
<gene>
    <name evidence="6" type="ORF">BKA03_001973</name>
</gene>
<dbReference type="InterPro" id="IPR050109">
    <property type="entry name" value="HTH-type_TetR-like_transc_reg"/>
</dbReference>
<feature type="domain" description="HTH tetR-type" evidence="5">
    <location>
        <begin position="24"/>
        <end position="84"/>
    </location>
</feature>
<dbReference type="AlphaFoldDB" id="A0A7Y9ZAM6"/>
<dbReference type="OrthoDB" id="8688418at2"/>
<comment type="caution">
    <text evidence="6">The sequence shown here is derived from an EMBL/GenBank/DDBJ whole genome shotgun (WGS) entry which is preliminary data.</text>
</comment>
<evidence type="ECO:0000259" key="5">
    <source>
        <dbReference type="PROSITE" id="PS50977"/>
    </source>
</evidence>
<dbReference type="EMBL" id="JACBZO010000001">
    <property type="protein sequence ID" value="NYI41854.1"/>
    <property type="molecule type" value="Genomic_DNA"/>
</dbReference>
<dbReference type="Proteomes" id="UP000547973">
    <property type="component" value="Unassembled WGS sequence"/>
</dbReference>
<dbReference type="Gene3D" id="1.10.357.10">
    <property type="entry name" value="Tetracycline Repressor, domain 2"/>
    <property type="match status" value="1"/>
</dbReference>
<dbReference type="RefSeq" id="WP_152649611.1">
    <property type="nucleotide sequence ID" value="NZ_BBRC01000013.1"/>
</dbReference>
<dbReference type="GO" id="GO:0003700">
    <property type="term" value="F:DNA-binding transcription factor activity"/>
    <property type="evidence" value="ECO:0007669"/>
    <property type="project" value="TreeGrafter"/>
</dbReference>
<keyword evidence="3" id="KW-0804">Transcription</keyword>
<dbReference type="SUPFAM" id="SSF46689">
    <property type="entry name" value="Homeodomain-like"/>
    <property type="match status" value="1"/>
</dbReference>
<dbReference type="PROSITE" id="PS50977">
    <property type="entry name" value="HTH_TETR_2"/>
    <property type="match status" value="1"/>
</dbReference>
<organism evidence="6 7">
    <name type="scientific">Demequina lutea</name>
    <dbReference type="NCBI Taxonomy" id="431489"/>
    <lineage>
        <taxon>Bacteria</taxon>
        <taxon>Bacillati</taxon>
        <taxon>Actinomycetota</taxon>
        <taxon>Actinomycetes</taxon>
        <taxon>Micrococcales</taxon>
        <taxon>Demequinaceae</taxon>
        <taxon>Demequina</taxon>
    </lineage>
</organism>
<accession>A0A7Y9ZAM6</accession>
<keyword evidence="2 4" id="KW-0238">DNA-binding</keyword>